<evidence type="ECO:0000313" key="3">
    <source>
        <dbReference type="Proteomes" id="UP000198937"/>
    </source>
</evidence>
<feature type="transmembrane region" description="Helical" evidence="1">
    <location>
        <begin position="6"/>
        <end position="24"/>
    </location>
</feature>
<dbReference type="OrthoDB" id="3827267at2"/>
<dbReference type="RefSeq" id="WP_091436505.1">
    <property type="nucleotide sequence ID" value="NZ_BMMJ01000004.1"/>
</dbReference>
<sequence>MSRLVLVGINLIAVSLLVFGMYLPRHRRRDLVVAYLGVNVGVFAVATSLSNSTVGAGLGLGLFGVLSIIRLRSTELDQHEVAYYFSALALGILGPLAGTSLWVVAALTGLILAVMYIGDHPRMLRRHRRHLLVLDTAFTDPIALTAHLEQLLGARVYAANVERLDLVNDTTVVDVRYSQPASAATARRAVEVGAGR</sequence>
<evidence type="ECO:0000313" key="2">
    <source>
        <dbReference type="EMBL" id="SCL53631.1"/>
    </source>
</evidence>
<name>A0A1C6UI28_9ACTN</name>
<dbReference type="STRING" id="683228.GA0070617_2424"/>
<evidence type="ECO:0000256" key="1">
    <source>
        <dbReference type="SAM" id="Phobius"/>
    </source>
</evidence>
<accession>A0A1C6UI28</accession>
<feature type="transmembrane region" description="Helical" evidence="1">
    <location>
        <begin position="31"/>
        <end position="47"/>
    </location>
</feature>
<dbReference type="InterPro" id="IPR032531">
    <property type="entry name" value="DUF4956"/>
</dbReference>
<evidence type="ECO:0008006" key="4">
    <source>
        <dbReference type="Google" id="ProtNLM"/>
    </source>
</evidence>
<reference evidence="2 3" key="1">
    <citation type="submission" date="2016-06" db="EMBL/GenBank/DDBJ databases">
        <authorList>
            <person name="Kjaerup R.B."/>
            <person name="Dalgaard T.S."/>
            <person name="Juul-Madsen H.R."/>
        </authorList>
    </citation>
    <scope>NUCLEOTIDE SEQUENCE [LARGE SCALE GENOMIC DNA]</scope>
    <source>
        <strain evidence="2 3">DSM 45577</strain>
    </source>
</reference>
<dbReference type="Proteomes" id="UP000198937">
    <property type="component" value="Unassembled WGS sequence"/>
</dbReference>
<organism evidence="2 3">
    <name type="scientific">Micromonospora yangpuensis</name>
    <dbReference type="NCBI Taxonomy" id="683228"/>
    <lineage>
        <taxon>Bacteria</taxon>
        <taxon>Bacillati</taxon>
        <taxon>Actinomycetota</taxon>
        <taxon>Actinomycetes</taxon>
        <taxon>Micromonosporales</taxon>
        <taxon>Micromonosporaceae</taxon>
        <taxon>Micromonospora</taxon>
    </lineage>
</organism>
<keyword evidence="1" id="KW-1133">Transmembrane helix</keyword>
<dbReference type="AlphaFoldDB" id="A0A1C6UI28"/>
<dbReference type="EMBL" id="FMIA01000002">
    <property type="protein sequence ID" value="SCL53631.1"/>
    <property type="molecule type" value="Genomic_DNA"/>
</dbReference>
<dbReference type="Pfam" id="PF16316">
    <property type="entry name" value="DUF4956"/>
    <property type="match status" value="1"/>
</dbReference>
<gene>
    <name evidence="2" type="ORF">GA0070617_2424</name>
</gene>
<keyword evidence="3" id="KW-1185">Reference proteome</keyword>
<protein>
    <recommendedName>
        <fullName evidence="4">DUF4956 domain-containing protein</fullName>
    </recommendedName>
</protein>
<proteinExistence type="predicted"/>
<keyword evidence="1" id="KW-0812">Transmembrane</keyword>
<feature type="transmembrane region" description="Helical" evidence="1">
    <location>
        <begin position="103"/>
        <end position="119"/>
    </location>
</feature>
<keyword evidence="1" id="KW-0472">Membrane</keyword>